<proteinExistence type="predicted"/>
<feature type="region of interest" description="Disordered" evidence="1">
    <location>
        <begin position="1"/>
        <end position="45"/>
    </location>
</feature>
<reference evidence="2 3" key="1">
    <citation type="submission" date="2021-06" db="EMBL/GenBank/DDBJ databases">
        <title>Caerostris extrusa draft genome.</title>
        <authorList>
            <person name="Kono N."/>
            <person name="Arakawa K."/>
        </authorList>
    </citation>
    <scope>NUCLEOTIDE SEQUENCE [LARGE SCALE GENOMIC DNA]</scope>
</reference>
<evidence type="ECO:0000256" key="1">
    <source>
        <dbReference type="SAM" id="MobiDB-lite"/>
    </source>
</evidence>
<dbReference type="EMBL" id="BPLR01016626">
    <property type="protein sequence ID" value="GIY85214.1"/>
    <property type="molecule type" value="Genomic_DNA"/>
</dbReference>
<protein>
    <submittedName>
        <fullName evidence="2">Uncharacterized protein</fullName>
    </submittedName>
</protein>
<evidence type="ECO:0000313" key="2">
    <source>
        <dbReference type="EMBL" id="GIY85214.1"/>
    </source>
</evidence>
<dbReference type="AlphaFoldDB" id="A0AAV4WTR6"/>
<comment type="caution">
    <text evidence="2">The sequence shown here is derived from an EMBL/GenBank/DDBJ whole genome shotgun (WGS) entry which is preliminary data.</text>
</comment>
<keyword evidence="3" id="KW-1185">Reference proteome</keyword>
<accession>A0AAV4WTR6</accession>
<gene>
    <name evidence="2" type="ORF">CEXT_89971</name>
</gene>
<evidence type="ECO:0000313" key="3">
    <source>
        <dbReference type="Proteomes" id="UP001054945"/>
    </source>
</evidence>
<sequence length="164" mass="18049">MNSTACRMKEPQPISLQEHVGAASDGLQDRRGRAEGSPPSPERTKMRHRIEIQGKFYVFVFPALGHRSSNIVSTLELSSPHKSFAPLQPSAPLNSARLPTPCTVSDSDWYSLLGIAINSVSQYSIHYNDGFCRETSEGSQNCVYREASEEGIQNTPSPPTNRCP</sequence>
<dbReference type="Proteomes" id="UP001054945">
    <property type="component" value="Unassembled WGS sequence"/>
</dbReference>
<name>A0AAV4WTR6_CAEEX</name>
<organism evidence="2 3">
    <name type="scientific">Caerostris extrusa</name>
    <name type="common">Bark spider</name>
    <name type="synonym">Caerostris bankana</name>
    <dbReference type="NCBI Taxonomy" id="172846"/>
    <lineage>
        <taxon>Eukaryota</taxon>
        <taxon>Metazoa</taxon>
        <taxon>Ecdysozoa</taxon>
        <taxon>Arthropoda</taxon>
        <taxon>Chelicerata</taxon>
        <taxon>Arachnida</taxon>
        <taxon>Araneae</taxon>
        <taxon>Araneomorphae</taxon>
        <taxon>Entelegynae</taxon>
        <taxon>Araneoidea</taxon>
        <taxon>Araneidae</taxon>
        <taxon>Caerostris</taxon>
    </lineage>
</organism>